<protein>
    <recommendedName>
        <fullName evidence="4">RRM domain-containing protein</fullName>
    </recommendedName>
</protein>
<gene>
    <name evidence="5" type="ORF">BAE44_0005144</name>
</gene>
<name>A0A1E5W8T5_9POAL</name>
<feature type="region of interest" description="Disordered" evidence="3">
    <location>
        <begin position="75"/>
        <end position="97"/>
    </location>
</feature>
<sequence>MSPSRSGLFPTASSSSAPAAAMPRSILCAKEMHGSRNQIAEASKDTSSRKVGPPGNKIRIRLPPRKRLAECVQTTSTAVPEDTKNQPAKEVSAHTENNTPRTTFVDTKVKAKEVCSKATGEGQCQEANINGLIKTMSKDTLPEEANSNSLIKTMSKDTLPEEVNLIVSSLNLTTANEEEISYPVRKELCEEGNKNIMSKRLPLEDSSNTPSQESNVGTINNTPSNNLSIISVHGEVEKGNNSSNIIQSKTNSNSSCKGVTENAKINSPRKILTTSAVKGEEANDNSVGNNLSKEARKNIATAKLSTKAINCAPSRRPPDPANDKKSSKKLRTSVAHPTGTSHNTSGVKLSTSAGPAVERSTSTAFLEAAKVYKEFEEKVKRTIYLDNLSLLATDAVIMMALNQFGNVRNVNFLTNYTVPFDIPQSAFVEMETEKDAESVVTMLDEFPFMVSGMPRPVRAKRATAEMFNDRPLKPGRKLEFCWVGPTDPDCHDVRKFKLMSKRHEVENLALIKNQLQEEALLAKHQQDNLNCNYRKLESIDSVILSGWVNHLTRIYNLNFNEVY</sequence>
<accession>A0A1E5W8T5</accession>
<dbReference type="Gene3D" id="3.30.70.330">
    <property type="match status" value="1"/>
</dbReference>
<dbReference type="SUPFAM" id="SSF54928">
    <property type="entry name" value="RNA-binding domain, RBD"/>
    <property type="match status" value="1"/>
</dbReference>
<dbReference type="InterPro" id="IPR012677">
    <property type="entry name" value="Nucleotide-bd_a/b_plait_sf"/>
</dbReference>
<feature type="compositionally biased region" description="Polar residues" evidence="3">
    <location>
        <begin position="338"/>
        <end position="355"/>
    </location>
</feature>
<dbReference type="PROSITE" id="PS50102">
    <property type="entry name" value="RRM"/>
    <property type="match status" value="1"/>
</dbReference>
<dbReference type="PANTHER" id="PTHR36309">
    <property type="entry name" value="RNA-BINDING (RRM/RBD/RNP MOTIFS) FAMILY PROTEIN"/>
    <property type="match status" value="1"/>
</dbReference>
<dbReference type="InterPro" id="IPR000504">
    <property type="entry name" value="RRM_dom"/>
</dbReference>
<evidence type="ECO:0000256" key="2">
    <source>
        <dbReference type="SAM" id="Coils"/>
    </source>
</evidence>
<dbReference type="InterPro" id="IPR035979">
    <property type="entry name" value="RBD_domain_sf"/>
</dbReference>
<dbReference type="EMBL" id="LWDX02017413">
    <property type="protein sequence ID" value="OEL33839.1"/>
    <property type="molecule type" value="Genomic_DNA"/>
</dbReference>
<feature type="region of interest" description="Disordered" evidence="3">
    <location>
        <begin position="306"/>
        <end position="355"/>
    </location>
</feature>
<keyword evidence="6" id="KW-1185">Reference proteome</keyword>
<dbReference type="OrthoDB" id="1913496at2759"/>
<evidence type="ECO:0000256" key="1">
    <source>
        <dbReference type="PROSITE-ProRule" id="PRU00176"/>
    </source>
</evidence>
<dbReference type="InterPro" id="IPR053316">
    <property type="entry name" value="Epigenetic_reg_gene_expr"/>
</dbReference>
<feature type="compositionally biased region" description="Basic and acidic residues" evidence="3">
    <location>
        <begin position="316"/>
        <end position="325"/>
    </location>
</feature>
<organism evidence="5 6">
    <name type="scientific">Dichanthelium oligosanthes</name>
    <dbReference type="NCBI Taxonomy" id="888268"/>
    <lineage>
        <taxon>Eukaryota</taxon>
        <taxon>Viridiplantae</taxon>
        <taxon>Streptophyta</taxon>
        <taxon>Embryophyta</taxon>
        <taxon>Tracheophyta</taxon>
        <taxon>Spermatophyta</taxon>
        <taxon>Magnoliopsida</taxon>
        <taxon>Liliopsida</taxon>
        <taxon>Poales</taxon>
        <taxon>Poaceae</taxon>
        <taxon>PACMAD clade</taxon>
        <taxon>Panicoideae</taxon>
        <taxon>Panicodae</taxon>
        <taxon>Paniceae</taxon>
        <taxon>Dichantheliinae</taxon>
        <taxon>Dichanthelium</taxon>
    </lineage>
</organism>
<dbReference type="PANTHER" id="PTHR36309:SF1">
    <property type="entry name" value="RNA-BINDING (RRM_RBD_RNP MOTIFS) FAMILY PROTEIN"/>
    <property type="match status" value="1"/>
</dbReference>
<feature type="compositionally biased region" description="Polar residues" evidence="3">
    <location>
        <begin position="205"/>
        <end position="222"/>
    </location>
</feature>
<proteinExistence type="predicted"/>
<evidence type="ECO:0000256" key="3">
    <source>
        <dbReference type="SAM" id="MobiDB-lite"/>
    </source>
</evidence>
<dbReference type="GO" id="GO:0003723">
    <property type="term" value="F:RNA binding"/>
    <property type="evidence" value="ECO:0007669"/>
    <property type="project" value="UniProtKB-UniRule"/>
</dbReference>
<feature type="compositionally biased region" description="Low complexity" evidence="3">
    <location>
        <begin position="12"/>
        <end position="21"/>
    </location>
</feature>
<reference evidence="5 6" key="1">
    <citation type="submission" date="2016-09" db="EMBL/GenBank/DDBJ databases">
        <title>The draft genome of Dichanthelium oligosanthes: A C3 panicoid grass species.</title>
        <authorList>
            <person name="Studer A.J."/>
            <person name="Schnable J.C."/>
            <person name="Brutnell T.P."/>
        </authorList>
    </citation>
    <scope>NUCLEOTIDE SEQUENCE [LARGE SCALE GENOMIC DNA]</scope>
    <source>
        <strain evidence="6">cv. Kellogg 1175</strain>
        <tissue evidence="5">Leaf</tissue>
    </source>
</reference>
<dbReference type="STRING" id="888268.A0A1E5W8T5"/>
<dbReference type="AlphaFoldDB" id="A0A1E5W8T5"/>
<comment type="caution">
    <text evidence="5">The sequence shown here is derived from an EMBL/GenBank/DDBJ whole genome shotgun (WGS) entry which is preliminary data.</text>
</comment>
<keyword evidence="1" id="KW-0694">RNA-binding</keyword>
<feature type="region of interest" description="Disordered" evidence="3">
    <location>
        <begin position="201"/>
        <end position="222"/>
    </location>
</feature>
<keyword evidence="2" id="KW-0175">Coiled coil</keyword>
<evidence type="ECO:0000313" key="5">
    <source>
        <dbReference type="EMBL" id="OEL33839.1"/>
    </source>
</evidence>
<feature type="domain" description="RRM" evidence="4">
    <location>
        <begin position="381"/>
        <end position="464"/>
    </location>
</feature>
<dbReference type="CDD" id="cd00590">
    <property type="entry name" value="RRM_SF"/>
    <property type="match status" value="1"/>
</dbReference>
<evidence type="ECO:0000313" key="6">
    <source>
        <dbReference type="Proteomes" id="UP000095767"/>
    </source>
</evidence>
<evidence type="ECO:0000259" key="4">
    <source>
        <dbReference type="PROSITE" id="PS50102"/>
    </source>
</evidence>
<feature type="region of interest" description="Disordered" evidence="3">
    <location>
        <begin position="1"/>
        <end position="59"/>
    </location>
</feature>
<feature type="coiled-coil region" evidence="2">
    <location>
        <begin position="498"/>
        <end position="532"/>
    </location>
</feature>
<dbReference type="Proteomes" id="UP000095767">
    <property type="component" value="Unassembled WGS sequence"/>
</dbReference>